<evidence type="ECO:0000313" key="1">
    <source>
        <dbReference type="EMBL" id="EHK97758.1"/>
    </source>
</evidence>
<dbReference type="HOGENOM" id="CLU_2705022_0_0_1"/>
<reference evidence="1 2" key="1">
    <citation type="journal article" date="2012" name="Eukaryot. Cell">
        <title>Genome sequence of the fungus Glarea lozoyensis: the first genome sequence of a species from the Helotiaceae family.</title>
        <authorList>
            <person name="Youssar L."/>
            <person name="Gruening B.A."/>
            <person name="Erxleben A."/>
            <person name="Guenther S."/>
            <person name="Huettel W."/>
        </authorList>
    </citation>
    <scope>NUCLEOTIDE SEQUENCE [LARGE SCALE GENOMIC DNA]</scope>
    <source>
        <strain evidence="2">ATCC 74030 / MF5533</strain>
    </source>
</reference>
<accession>H0EUN2</accession>
<protein>
    <submittedName>
        <fullName evidence="1">Uncharacterized protein</fullName>
    </submittedName>
</protein>
<comment type="caution">
    <text evidence="1">The sequence shown here is derived from an EMBL/GenBank/DDBJ whole genome shotgun (WGS) entry which is preliminary data.</text>
</comment>
<dbReference type="AlphaFoldDB" id="H0EUN2"/>
<evidence type="ECO:0000313" key="2">
    <source>
        <dbReference type="Proteomes" id="UP000005446"/>
    </source>
</evidence>
<dbReference type="InParanoid" id="H0EUN2"/>
<dbReference type="Proteomes" id="UP000005446">
    <property type="component" value="Unassembled WGS sequence"/>
</dbReference>
<dbReference type="EMBL" id="AGUE01000178">
    <property type="protein sequence ID" value="EHK97758.1"/>
    <property type="molecule type" value="Genomic_DNA"/>
</dbReference>
<sequence length="73" mass="8725">MISTSIVWDLDVFGKVVRDDDKVQRILPVQIPIHYGATLTNSRSRYDRGPKLYASQYRILRRFQLMYTYEIKE</sequence>
<organism evidence="1 2">
    <name type="scientific">Glarea lozoyensis (strain ATCC 74030 / MF5533)</name>
    <dbReference type="NCBI Taxonomy" id="1104152"/>
    <lineage>
        <taxon>Eukaryota</taxon>
        <taxon>Fungi</taxon>
        <taxon>Dikarya</taxon>
        <taxon>Ascomycota</taxon>
        <taxon>Pezizomycotina</taxon>
        <taxon>Leotiomycetes</taxon>
        <taxon>Helotiales</taxon>
        <taxon>Helotiaceae</taxon>
        <taxon>Glarea</taxon>
    </lineage>
</organism>
<name>H0EUN2_GLAL7</name>
<proteinExistence type="predicted"/>
<gene>
    <name evidence="1" type="ORF">M7I_6469</name>
</gene>
<keyword evidence="2" id="KW-1185">Reference proteome</keyword>